<feature type="compositionally biased region" description="Low complexity" evidence="1">
    <location>
        <begin position="132"/>
        <end position="144"/>
    </location>
</feature>
<feature type="region of interest" description="Disordered" evidence="1">
    <location>
        <begin position="130"/>
        <end position="149"/>
    </location>
</feature>
<feature type="region of interest" description="Disordered" evidence="1">
    <location>
        <begin position="189"/>
        <end position="221"/>
    </location>
</feature>
<evidence type="ECO:0000313" key="2">
    <source>
        <dbReference type="EMBL" id="MBW0540836.1"/>
    </source>
</evidence>
<evidence type="ECO:0000313" key="3">
    <source>
        <dbReference type="Proteomes" id="UP000765509"/>
    </source>
</evidence>
<sequence>MDSSGHFDPSPTYDGYKEVEFLDPAFDECLKKSKQCYQPYSPQSSKFHHYFVGEKPCQNPGAPSFQHLGIWVGGPIPVGASPIYCSSEVPISRINIQGVVKRLRKISTSPTDLSAEGSDELDCEEVEVVPNSISHQSSTSPSQPDSRRFQSQIIPSTPRNLQQVLSTIPYSFPPPSPNASIAWPAVISPVRPSPIPQPRNSPIVTSHQLQPVTSARRRRED</sequence>
<dbReference type="AlphaFoldDB" id="A0A9Q3IF22"/>
<dbReference type="Proteomes" id="UP000765509">
    <property type="component" value="Unassembled WGS sequence"/>
</dbReference>
<comment type="caution">
    <text evidence="2">The sequence shown here is derived from an EMBL/GenBank/DDBJ whole genome shotgun (WGS) entry which is preliminary data.</text>
</comment>
<evidence type="ECO:0000256" key="1">
    <source>
        <dbReference type="SAM" id="MobiDB-lite"/>
    </source>
</evidence>
<reference evidence="2" key="1">
    <citation type="submission" date="2021-03" db="EMBL/GenBank/DDBJ databases">
        <title>Draft genome sequence of rust myrtle Austropuccinia psidii MF-1, a brazilian biotype.</title>
        <authorList>
            <person name="Quecine M.C."/>
            <person name="Pachon D.M.R."/>
            <person name="Bonatelli M.L."/>
            <person name="Correr F.H."/>
            <person name="Franceschini L.M."/>
            <person name="Leite T.F."/>
            <person name="Margarido G.R.A."/>
            <person name="Almeida C.A."/>
            <person name="Ferrarezi J.A."/>
            <person name="Labate C.A."/>
        </authorList>
    </citation>
    <scope>NUCLEOTIDE SEQUENCE</scope>
    <source>
        <strain evidence="2">MF-1</strain>
    </source>
</reference>
<accession>A0A9Q3IF22</accession>
<dbReference type="EMBL" id="AVOT02045491">
    <property type="protein sequence ID" value="MBW0540836.1"/>
    <property type="molecule type" value="Genomic_DNA"/>
</dbReference>
<keyword evidence="3" id="KW-1185">Reference proteome</keyword>
<gene>
    <name evidence="2" type="ORF">O181_080551</name>
</gene>
<proteinExistence type="predicted"/>
<organism evidence="2 3">
    <name type="scientific">Austropuccinia psidii MF-1</name>
    <dbReference type="NCBI Taxonomy" id="1389203"/>
    <lineage>
        <taxon>Eukaryota</taxon>
        <taxon>Fungi</taxon>
        <taxon>Dikarya</taxon>
        <taxon>Basidiomycota</taxon>
        <taxon>Pucciniomycotina</taxon>
        <taxon>Pucciniomycetes</taxon>
        <taxon>Pucciniales</taxon>
        <taxon>Sphaerophragmiaceae</taxon>
        <taxon>Austropuccinia</taxon>
    </lineage>
</organism>
<name>A0A9Q3IF22_9BASI</name>
<protein>
    <submittedName>
        <fullName evidence="2">Uncharacterized protein</fullName>
    </submittedName>
</protein>
<feature type="compositionally biased region" description="Polar residues" evidence="1">
    <location>
        <begin position="200"/>
        <end position="213"/>
    </location>
</feature>